<organism evidence="2 3">
    <name type="scientific">Meganyctiphanes norvegica</name>
    <name type="common">Northern krill</name>
    <name type="synonym">Thysanopoda norvegica</name>
    <dbReference type="NCBI Taxonomy" id="48144"/>
    <lineage>
        <taxon>Eukaryota</taxon>
        <taxon>Metazoa</taxon>
        <taxon>Ecdysozoa</taxon>
        <taxon>Arthropoda</taxon>
        <taxon>Crustacea</taxon>
        <taxon>Multicrustacea</taxon>
        <taxon>Malacostraca</taxon>
        <taxon>Eumalacostraca</taxon>
        <taxon>Eucarida</taxon>
        <taxon>Euphausiacea</taxon>
        <taxon>Euphausiidae</taxon>
        <taxon>Meganyctiphanes</taxon>
    </lineage>
</organism>
<sequence>HFSLKKCEAEFLRAVHPSDQVAVKLRKHLLEACGDIPVWLNARSDGTKFVWEDTKTELSREDDLWLKGDPTSIFDRIWHYLDERISSNYCLNLAVWFENWSERPRRVYASSHCKTKFYTLCEECPVGFLRLEGSRQCFKLLTNSTLTWWEAQRACLDRNLVLAIPSDEVAVALRKLILDKYGEGYLWLDGMARADSGRMMWQRTHTELRSNHTLWQYDEPDFRDKRDTCLVMDTANWTLSVYPAQPYTTILCTGTGIALCE</sequence>
<reference evidence="2 3" key="1">
    <citation type="submission" date="2024-05" db="EMBL/GenBank/DDBJ databases">
        <authorList>
            <person name="Wallberg A."/>
        </authorList>
    </citation>
    <scope>NUCLEOTIDE SEQUENCE [LARGE SCALE GENOMIC DNA]</scope>
</reference>
<dbReference type="Proteomes" id="UP001497623">
    <property type="component" value="Unassembled WGS sequence"/>
</dbReference>
<dbReference type="InterPro" id="IPR016186">
    <property type="entry name" value="C-type_lectin-like/link_sf"/>
</dbReference>
<comment type="caution">
    <text evidence="2">The sequence shown here is derived from an EMBL/GenBank/DDBJ whole genome shotgun (WGS) entry which is preliminary data.</text>
</comment>
<dbReference type="InterPro" id="IPR001304">
    <property type="entry name" value="C-type_lectin-like"/>
</dbReference>
<proteinExistence type="predicted"/>
<dbReference type="InterPro" id="IPR016187">
    <property type="entry name" value="CTDL_fold"/>
</dbReference>
<name>A0AAV2RG89_MEGNR</name>
<dbReference type="AlphaFoldDB" id="A0AAV2RG89"/>
<accession>A0AAV2RG89</accession>
<feature type="non-terminal residue" evidence="2">
    <location>
        <position position="1"/>
    </location>
</feature>
<dbReference type="Gene3D" id="3.10.100.10">
    <property type="entry name" value="Mannose-Binding Protein A, subunit A"/>
    <property type="match status" value="1"/>
</dbReference>
<dbReference type="SUPFAM" id="SSF56436">
    <property type="entry name" value="C-type lectin-like"/>
    <property type="match status" value="1"/>
</dbReference>
<feature type="domain" description="C-type lectin" evidence="1">
    <location>
        <begin position="133"/>
        <end position="237"/>
    </location>
</feature>
<dbReference type="Pfam" id="PF00059">
    <property type="entry name" value="Lectin_C"/>
    <property type="match status" value="1"/>
</dbReference>
<gene>
    <name evidence="2" type="ORF">MNOR_LOCUS24860</name>
</gene>
<protein>
    <recommendedName>
        <fullName evidence="1">C-type lectin domain-containing protein</fullName>
    </recommendedName>
</protein>
<evidence type="ECO:0000313" key="2">
    <source>
        <dbReference type="EMBL" id="CAL4124902.1"/>
    </source>
</evidence>
<dbReference type="CDD" id="cd00037">
    <property type="entry name" value="CLECT"/>
    <property type="match status" value="1"/>
</dbReference>
<evidence type="ECO:0000313" key="3">
    <source>
        <dbReference type="Proteomes" id="UP001497623"/>
    </source>
</evidence>
<keyword evidence="3" id="KW-1185">Reference proteome</keyword>
<dbReference type="EMBL" id="CAXKWB010023154">
    <property type="protein sequence ID" value="CAL4124902.1"/>
    <property type="molecule type" value="Genomic_DNA"/>
</dbReference>
<dbReference type="PROSITE" id="PS50041">
    <property type="entry name" value="C_TYPE_LECTIN_2"/>
    <property type="match status" value="1"/>
</dbReference>
<evidence type="ECO:0000259" key="1">
    <source>
        <dbReference type="PROSITE" id="PS50041"/>
    </source>
</evidence>
<feature type="non-terminal residue" evidence="2">
    <location>
        <position position="261"/>
    </location>
</feature>
<dbReference type="SMART" id="SM00034">
    <property type="entry name" value="CLECT"/>
    <property type="match status" value="1"/>
</dbReference>